<dbReference type="EC" id="4.1.3.44" evidence="4"/>
<keyword evidence="6" id="KW-0949">S-adenosyl-L-methionine</keyword>
<dbReference type="Pfam" id="PF00258">
    <property type="entry name" value="Flavodoxin_1"/>
    <property type="match status" value="1"/>
</dbReference>
<dbReference type="OrthoDB" id="271553at2759"/>
<dbReference type="InterPro" id="IPR007197">
    <property type="entry name" value="rSAM"/>
</dbReference>
<dbReference type="Gene3D" id="3.20.20.70">
    <property type="entry name" value="Aldolase class I"/>
    <property type="match status" value="1"/>
</dbReference>
<dbReference type="SUPFAM" id="SSF102114">
    <property type="entry name" value="Radical SAM enzymes"/>
    <property type="match status" value="1"/>
</dbReference>
<feature type="domain" description="Flavodoxin-like" evidence="16">
    <location>
        <begin position="92"/>
        <end position="254"/>
    </location>
</feature>
<dbReference type="PROSITE" id="PS51918">
    <property type="entry name" value="RADICAL_SAM"/>
    <property type="match status" value="1"/>
</dbReference>
<dbReference type="PANTHER" id="PTHR13930:SF0">
    <property type="entry name" value="S-ADENOSYL-L-METHIONINE-DEPENDENT TRNA 4-DEMETHYLWYOSINE SYNTHASE TYW1-RELATED"/>
    <property type="match status" value="1"/>
</dbReference>
<proteinExistence type="inferred from homology"/>
<dbReference type="SFLD" id="SFLDF00284">
    <property type="entry name" value="tRNA_wybutosine-synthesizing"/>
    <property type="match status" value="1"/>
</dbReference>
<dbReference type="InterPro" id="IPR001094">
    <property type="entry name" value="Flavdoxin-like"/>
</dbReference>
<dbReference type="AlphaFoldDB" id="K8FF00"/>
<dbReference type="Pfam" id="PF04055">
    <property type="entry name" value="Radical_SAM"/>
    <property type="match status" value="1"/>
</dbReference>
<name>K8FF00_9CHLO</name>
<dbReference type="InterPro" id="IPR034556">
    <property type="entry name" value="tRNA_wybutosine-synthase"/>
</dbReference>
<evidence type="ECO:0000256" key="5">
    <source>
        <dbReference type="ARBA" id="ARBA00022485"/>
    </source>
</evidence>
<organism evidence="18 19">
    <name type="scientific">Bathycoccus prasinos</name>
    <dbReference type="NCBI Taxonomy" id="41875"/>
    <lineage>
        <taxon>Eukaryota</taxon>
        <taxon>Viridiplantae</taxon>
        <taxon>Chlorophyta</taxon>
        <taxon>Mamiellophyceae</taxon>
        <taxon>Mamiellales</taxon>
        <taxon>Bathycoccaceae</taxon>
        <taxon>Bathycoccus</taxon>
    </lineage>
</organism>
<dbReference type="PANTHER" id="PTHR13930">
    <property type="entry name" value="S-ADENOSYL-L-METHIONINE-DEPENDENT TRNA 4-DEMETHYLWYOSINE SYNTHASE"/>
    <property type="match status" value="1"/>
</dbReference>
<evidence type="ECO:0000256" key="14">
    <source>
        <dbReference type="ARBA" id="ARBA00049466"/>
    </source>
</evidence>
<feature type="region of interest" description="Disordered" evidence="15">
    <location>
        <begin position="253"/>
        <end position="337"/>
    </location>
</feature>
<dbReference type="GO" id="GO:0102521">
    <property type="term" value="F:tRNA-4-demethylwyosine synthase activity"/>
    <property type="evidence" value="ECO:0007669"/>
    <property type="project" value="UniProtKB-EC"/>
</dbReference>
<dbReference type="KEGG" id="bpg:Bathy09g03290"/>
<dbReference type="GO" id="GO:0051539">
    <property type="term" value="F:4 iron, 4 sulfur cluster binding"/>
    <property type="evidence" value="ECO:0007669"/>
    <property type="project" value="UniProtKB-KW"/>
</dbReference>
<feature type="compositionally biased region" description="Acidic residues" evidence="15">
    <location>
        <begin position="275"/>
        <end position="299"/>
    </location>
</feature>
<keyword evidence="10" id="KW-0408">Iron</keyword>
<reference evidence="18 19" key="1">
    <citation type="submission" date="2011-10" db="EMBL/GenBank/DDBJ databases">
        <authorList>
            <person name="Genoscope - CEA"/>
        </authorList>
    </citation>
    <scope>NUCLEOTIDE SEQUENCE [LARGE SCALE GENOMIC DNA]</scope>
    <source>
        <strain evidence="18 19">RCC 1105</strain>
    </source>
</reference>
<dbReference type="STRING" id="41875.K8FF00"/>
<dbReference type="RefSeq" id="XP_007511151.1">
    <property type="nucleotide sequence ID" value="XM_007511089.1"/>
</dbReference>
<keyword evidence="12" id="KW-0456">Lyase</keyword>
<comment type="catalytic activity">
    <reaction evidence="14">
        <text>N(1)-methylguanosine(37) in tRNA(Phe) + pyruvate + S-adenosyl-L-methionine = 4-demethylwyosine(37) in tRNA(Phe) + 5'-deoxyadenosine + L-methionine + CO2 + H2O</text>
        <dbReference type="Rhea" id="RHEA:36347"/>
        <dbReference type="Rhea" id="RHEA-COMP:10164"/>
        <dbReference type="Rhea" id="RHEA-COMP:10165"/>
        <dbReference type="ChEBI" id="CHEBI:15361"/>
        <dbReference type="ChEBI" id="CHEBI:15377"/>
        <dbReference type="ChEBI" id="CHEBI:16526"/>
        <dbReference type="ChEBI" id="CHEBI:17319"/>
        <dbReference type="ChEBI" id="CHEBI:57844"/>
        <dbReference type="ChEBI" id="CHEBI:59789"/>
        <dbReference type="ChEBI" id="CHEBI:64315"/>
        <dbReference type="ChEBI" id="CHEBI:73542"/>
        <dbReference type="EC" id="4.1.3.44"/>
    </reaction>
</comment>
<dbReference type="GO" id="GO:0031591">
    <property type="term" value="P:wybutosine biosynthetic process"/>
    <property type="evidence" value="ECO:0007669"/>
    <property type="project" value="TreeGrafter"/>
</dbReference>
<keyword evidence="7" id="KW-0819">tRNA processing</keyword>
<evidence type="ECO:0000256" key="12">
    <source>
        <dbReference type="ARBA" id="ARBA00023239"/>
    </source>
</evidence>
<evidence type="ECO:0000313" key="18">
    <source>
        <dbReference type="EMBL" id="CCO66711.1"/>
    </source>
</evidence>
<sequence>MVNTTTTQKVLLVAFSVGFVLCEYRWYHAKEKKRVEGIFPKDDDDDGVKVNKAKKTTPAEKKKKQKREQKQSFWKEETEESESDNDDDDDSVRIFYASTSGNARSLAQKLGADLDRTVIDLSEVLEPEKTFANEEEEEEGILKMERKKVLKCAIFVVSTTTGGEIASECKHFMKWCEEQAYDERAGWSYLKELKFCVFGVGDSQYEENFNRAARMIDKHFARMGAERILRKFDGDESSEVEMKTQFEKWTEKLKGRVFPPTTAEKRRQKKKKEADEENVKEEDEVENDDDDEEEEDEVDRSDTESYFSGSEDDMDVEDVGGDGSARDPNAPKPEMVTPKLRKALTKQGYKILGTHSGVKLCRWTKAMLRGRGGCYKHAFYGIESHRCMETTPSLACANKCVFCWRHHTNPVGKEWKWEMNPAEDIVNDALGQHRKMINEMRGVPGVTEAKLQEGMDPRHCALSLVGEPIMYPEIGKFVSLLHEKRISTFLVTNAQFPKAIEDLPPITQLYVSVDAATPETLKAIDRPLHSDYWDRFVGSLSSLKTKPQRTVYRLTLVAGWNLAEAEEYAKLVKLGEPDFIEIKGVTYCGSSDKSASALTMKNVPYHEDVVKFSQEICRLTNIEQEEKGASSYELACEHSHSCCVLLARTKDYKIDGEWHTWIDYEKFQDLVAKGEPFEAKDYICKTPEWSVFGAKEGGFDPNQTRVRKIRNHPAKNTTTT</sequence>
<keyword evidence="5" id="KW-0004">4Fe-4S</keyword>
<evidence type="ECO:0000259" key="17">
    <source>
        <dbReference type="PROSITE" id="PS51918"/>
    </source>
</evidence>
<dbReference type="InterPro" id="IPR029039">
    <property type="entry name" value="Flavoprotein-like_sf"/>
</dbReference>
<dbReference type="Pfam" id="PF08608">
    <property type="entry name" value="Wyosine_form"/>
    <property type="match status" value="1"/>
</dbReference>
<dbReference type="PRINTS" id="PR00369">
    <property type="entry name" value="FLAVODOXIN"/>
</dbReference>
<dbReference type="SFLD" id="SFLDS00029">
    <property type="entry name" value="Radical_SAM"/>
    <property type="match status" value="1"/>
</dbReference>
<dbReference type="GeneID" id="19013836"/>
<feature type="domain" description="Radical SAM core" evidence="17">
    <location>
        <begin position="380"/>
        <end position="633"/>
    </location>
</feature>
<comment type="similarity">
    <text evidence="3">Belongs to the TYW1 family.</text>
</comment>
<feature type="compositionally biased region" description="Basic residues" evidence="15">
    <location>
        <begin position="51"/>
        <end position="67"/>
    </location>
</feature>
<evidence type="ECO:0000256" key="2">
    <source>
        <dbReference type="ARBA" id="ARBA00004797"/>
    </source>
</evidence>
<gene>
    <name evidence="18" type="ORF">Bathy09g03290</name>
</gene>
<dbReference type="EMBL" id="FO082270">
    <property type="protein sequence ID" value="CCO66711.1"/>
    <property type="molecule type" value="Genomic_DNA"/>
</dbReference>
<dbReference type="Proteomes" id="UP000198341">
    <property type="component" value="Chromosome 9"/>
</dbReference>
<evidence type="ECO:0000259" key="16">
    <source>
        <dbReference type="PROSITE" id="PS50902"/>
    </source>
</evidence>
<dbReference type="InterPro" id="IPR013917">
    <property type="entry name" value="tRNA_wybutosine-synth"/>
</dbReference>
<evidence type="ECO:0000256" key="13">
    <source>
        <dbReference type="ARBA" id="ARBA00025368"/>
    </source>
</evidence>
<evidence type="ECO:0000256" key="7">
    <source>
        <dbReference type="ARBA" id="ARBA00022694"/>
    </source>
</evidence>
<keyword evidence="9" id="KW-0547">Nucleotide-binding</keyword>
<protein>
    <recommendedName>
        <fullName evidence="4">tRNA 4-demethylwyosine synthase (AdoMet-dependent)</fullName>
        <ecNumber evidence="4">4.1.3.44</ecNumber>
    </recommendedName>
</protein>
<dbReference type="GO" id="GO:0010181">
    <property type="term" value="F:FMN binding"/>
    <property type="evidence" value="ECO:0007669"/>
    <property type="project" value="InterPro"/>
</dbReference>
<feature type="compositionally biased region" description="Acidic residues" evidence="15">
    <location>
        <begin position="310"/>
        <end position="320"/>
    </location>
</feature>
<evidence type="ECO:0000256" key="10">
    <source>
        <dbReference type="ARBA" id="ARBA00023004"/>
    </source>
</evidence>
<comment type="cofactor">
    <cofactor evidence="1">
        <name>[4Fe-4S] cluster</name>
        <dbReference type="ChEBI" id="CHEBI:49883"/>
    </cofactor>
</comment>
<dbReference type="InterPro" id="IPR058240">
    <property type="entry name" value="rSAM_sf"/>
</dbReference>
<evidence type="ECO:0000256" key="9">
    <source>
        <dbReference type="ARBA" id="ARBA00022741"/>
    </source>
</evidence>
<keyword evidence="8" id="KW-0479">Metal-binding</keyword>
<dbReference type="InterPro" id="IPR013785">
    <property type="entry name" value="Aldolase_TIM"/>
</dbReference>
<dbReference type="UniPathway" id="UPA00375"/>
<dbReference type="PROSITE" id="PS50902">
    <property type="entry name" value="FLAVODOXIN_LIKE"/>
    <property type="match status" value="1"/>
</dbReference>
<dbReference type="SUPFAM" id="SSF52218">
    <property type="entry name" value="Flavoproteins"/>
    <property type="match status" value="1"/>
</dbReference>
<comment type="function">
    <text evidence="13">Probable component of the wybutosine biosynthesis pathway. Wybutosine is a hyper modified guanosine with a tricyclic base found at the 3'-position adjacent to the anticodon of eukaryotic phenylalanine tRNA. Catalyzes the condensation of N-methylguanine with 2 carbon atoms from pyruvate to form the tricyclic 4-demethylwyosine, an intermediate in wybutosine biosynthesis.</text>
</comment>
<dbReference type="Gene3D" id="3.40.50.360">
    <property type="match status" value="1"/>
</dbReference>
<evidence type="ECO:0000256" key="1">
    <source>
        <dbReference type="ARBA" id="ARBA00001966"/>
    </source>
</evidence>
<feature type="compositionally biased region" description="Acidic residues" evidence="15">
    <location>
        <begin position="77"/>
        <end position="90"/>
    </location>
</feature>
<keyword evidence="11" id="KW-0411">Iron-sulfur</keyword>
<evidence type="ECO:0000256" key="6">
    <source>
        <dbReference type="ARBA" id="ARBA00022691"/>
    </source>
</evidence>
<dbReference type="SFLD" id="SFLDG01071">
    <property type="entry name" value="tRNA_wybutosine-synthesizing"/>
    <property type="match status" value="1"/>
</dbReference>
<evidence type="ECO:0000256" key="11">
    <source>
        <dbReference type="ARBA" id="ARBA00023014"/>
    </source>
</evidence>
<dbReference type="InterPro" id="IPR008254">
    <property type="entry name" value="Flavodoxin/NO_synth"/>
</dbReference>
<comment type="pathway">
    <text evidence="2">tRNA modification; wybutosine-tRNA(Phe) biosynthesis.</text>
</comment>
<dbReference type="eggNOG" id="KOG1160">
    <property type="taxonomic scope" value="Eukaryota"/>
</dbReference>
<evidence type="ECO:0000256" key="4">
    <source>
        <dbReference type="ARBA" id="ARBA00012821"/>
    </source>
</evidence>
<dbReference type="CDD" id="cd01335">
    <property type="entry name" value="Radical_SAM"/>
    <property type="match status" value="1"/>
</dbReference>
<evidence type="ECO:0000313" key="19">
    <source>
        <dbReference type="Proteomes" id="UP000198341"/>
    </source>
</evidence>
<evidence type="ECO:0000256" key="15">
    <source>
        <dbReference type="SAM" id="MobiDB-lite"/>
    </source>
</evidence>
<feature type="region of interest" description="Disordered" evidence="15">
    <location>
        <begin position="38"/>
        <end position="91"/>
    </location>
</feature>
<evidence type="ECO:0000256" key="3">
    <source>
        <dbReference type="ARBA" id="ARBA00010115"/>
    </source>
</evidence>
<dbReference type="FunFam" id="3.20.20.70:FF:000196">
    <property type="entry name" value="S-adenosyl-L-methionine-dependent tRNA 4-demethylwyosine synthase"/>
    <property type="match status" value="1"/>
</dbReference>
<evidence type="ECO:0000256" key="8">
    <source>
        <dbReference type="ARBA" id="ARBA00022723"/>
    </source>
</evidence>
<accession>K8FF00</accession>
<keyword evidence="19" id="KW-1185">Reference proteome</keyword>
<dbReference type="GO" id="GO:0046872">
    <property type="term" value="F:metal ion binding"/>
    <property type="evidence" value="ECO:0007669"/>
    <property type="project" value="UniProtKB-KW"/>
</dbReference>